<evidence type="ECO:0000313" key="1">
    <source>
        <dbReference type="EMBL" id="KAK2141533.1"/>
    </source>
</evidence>
<evidence type="ECO:0008006" key="3">
    <source>
        <dbReference type="Google" id="ProtNLM"/>
    </source>
</evidence>
<gene>
    <name evidence="1" type="ORF">LSH36_1086g00019</name>
</gene>
<dbReference type="AlphaFoldDB" id="A0AAD9MRK6"/>
<protein>
    <recommendedName>
        <fullName evidence="3">Reverse transcriptase domain-containing protein</fullName>
    </recommendedName>
</protein>
<accession>A0AAD9MRK6</accession>
<dbReference type="PANTHER" id="PTHR33395:SF22">
    <property type="entry name" value="REVERSE TRANSCRIPTASE DOMAIN-CONTAINING PROTEIN"/>
    <property type="match status" value="1"/>
</dbReference>
<sequence length="206" mass="23696">MDYIHATTEKNEFTTPTRSLCRDFEWMLAAKLNNKTSLGDKQKEDGSLTSVDHEKAELLNKYFTSVFTREDTDTMPIMNERQDSVALKDVIITPNLVEKKLNKLNGSKSAGSDGFHPRVPKGTVQRNKCTFANNIQDKLFNHMMNDDLFCDAQHGFVPRCSRMTQLPITLDRWTELLDGGDPVDVIYFDFRKAFDTVLHRRLIKKC</sequence>
<dbReference type="PANTHER" id="PTHR33395">
    <property type="entry name" value="TRANSCRIPTASE, PUTATIVE-RELATED-RELATED"/>
    <property type="match status" value="1"/>
</dbReference>
<proteinExistence type="predicted"/>
<comment type="caution">
    <text evidence="1">The sequence shown here is derived from an EMBL/GenBank/DDBJ whole genome shotgun (WGS) entry which is preliminary data.</text>
</comment>
<reference evidence="1" key="1">
    <citation type="journal article" date="2023" name="Mol. Biol. Evol.">
        <title>Third-Generation Sequencing Reveals the Adaptive Role of the Epigenome in Three Deep-Sea Polychaetes.</title>
        <authorList>
            <person name="Perez M."/>
            <person name="Aroh O."/>
            <person name="Sun Y."/>
            <person name="Lan Y."/>
            <person name="Juniper S.K."/>
            <person name="Young C.R."/>
            <person name="Angers B."/>
            <person name="Qian P.Y."/>
        </authorList>
    </citation>
    <scope>NUCLEOTIDE SEQUENCE</scope>
    <source>
        <strain evidence="1">P08H-3</strain>
    </source>
</reference>
<name>A0AAD9MRK6_9ANNE</name>
<evidence type="ECO:0000313" key="2">
    <source>
        <dbReference type="Proteomes" id="UP001208570"/>
    </source>
</evidence>
<dbReference type="EMBL" id="JAODUP010001086">
    <property type="protein sequence ID" value="KAK2141533.1"/>
    <property type="molecule type" value="Genomic_DNA"/>
</dbReference>
<organism evidence="1 2">
    <name type="scientific">Paralvinella palmiformis</name>
    <dbReference type="NCBI Taxonomy" id="53620"/>
    <lineage>
        <taxon>Eukaryota</taxon>
        <taxon>Metazoa</taxon>
        <taxon>Spiralia</taxon>
        <taxon>Lophotrochozoa</taxon>
        <taxon>Annelida</taxon>
        <taxon>Polychaeta</taxon>
        <taxon>Sedentaria</taxon>
        <taxon>Canalipalpata</taxon>
        <taxon>Terebellida</taxon>
        <taxon>Terebelliformia</taxon>
        <taxon>Alvinellidae</taxon>
        <taxon>Paralvinella</taxon>
    </lineage>
</organism>
<keyword evidence="2" id="KW-1185">Reference proteome</keyword>
<dbReference type="Proteomes" id="UP001208570">
    <property type="component" value="Unassembled WGS sequence"/>
</dbReference>